<dbReference type="SUPFAM" id="SSF53448">
    <property type="entry name" value="Nucleotide-diphospho-sugar transferases"/>
    <property type="match status" value="1"/>
</dbReference>
<reference evidence="2" key="1">
    <citation type="submission" date="2020-07" db="EMBL/GenBank/DDBJ databases">
        <title>Huge and variable diversity of episymbiotic CPR bacteria and DPANN archaea in groundwater ecosystems.</title>
        <authorList>
            <person name="He C.Y."/>
            <person name="Keren R."/>
            <person name="Whittaker M."/>
            <person name="Farag I.F."/>
            <person name="Doudna J."/>
            <person name="Cate J.H.D."/>
            <person name="Banfield J.F."/>
        </authorList>
    </citation>
    <scope>NUCLEOTIDE SEQUENCE</scope>
    <source>
        <strain evidence="2">NC_groundwater_1296_Ag_S-0.2um_52_80</strain>
    </source>
</reference>
<proteinExistence type="predicted"/>
<evidence type="ECO:0000313" key="2">
    <source>
        <dbReference type="EMBL" id="MBI4210949.1"/>
    </source>
</evidence>
<organism evidence="2 3">
    <name type="scientific">Candidatus Iainarchaeum sp</name>
    <dbReference type="NCBI Taxonomy" id="3101447"/>
    <lineage>
        <taxon>Archaea</taxon>
        <taxon>Candidatus Iainarchaeota</taxon>
        <taxon>Candidatus Iainarchaeia</taxon>
        <taxon>Candidatus Iainarchaeales</taxon>
        <taxon>Candidatus Iainarchaeaceae</taxon>
        <taxon>Candidatus Iainarchaeum</taxon>
    </lineage>
</organism>
<dbReference type="InterPro" id="IPR001173">
    <property type="entry name" value="Glyco_trans_2-like"/>
</dbReference>
<evidence type="ECO:0000313" key="3">
    <source>
        <dbReference type="Proteomes" id="UP000732298"/>
    </source>
</evidence>
<dbReference type="Pfam" id="PF00535">
    <property type="entry name" value="Glycos_transf_2"/>
    <property type="match status" value="1"/>
</dbReference>
<gene>
    <name evidence="2" type="ORF">HY544_05615</name>
</gene>
<dbReference type="PANTHER" id="PTHR48090:SF7">
    <property type="entry name" value="RFBJ PROTEIN"/>
    <property type="match status" value="1"/>
</dbReference>
<accession>A0A8T3YS41</accession>
<feature type="domain" description="Glycosyltransferase 2-like" evidence="1">
    <location>
        <begin position="4"/>
        <end position="163"/>
    </location>
</feature>
<comment type="caution">
    <text evidence="2">The sequence shown here is derived from an EMBL/GenBank/DDBJ whole genome shotgun (WGS) entry which is preliminary data.</text>
</comment>
<sequence length="232" mass="25183">MEISVVIPALNEEGAIMRTILEIPVSELGKMGYGVEVIVVDNGSTDRTAELALLAGARVVSEPRMGYGLAYKAGFARSRGSIIATGDADSSYPFSGLPALVSKLEAGNLDFITTDRISMLRAGAISRVNLVGNIILTFLVRSLFGVNIRDSQSGMWVFRKGILPRLEIASDGMAFSQELKLEAYTKGLRCAEVPIAYRKRVGKVKLRTLRDGLSNAISLLRKRLSYWLKGLG</sequence>
<dbReference type="AlphaFoldDB" id="A0A8T3YS41"/>
<dbReference type="InterPro" id="IPR050256">
    <property type="entry name" value="Glycosyltransferase_2"/>
</dbReference>
<dbReference type="PANTHER" id="PTHR48090">
    <property type="entry name" value="UNDECAPRENYL-PHOSPHATE 4-DEOXY-4-FORMAMIDO-L-ARABINOSE TRANSFERASE-RELATED"/>
    <property type="match status" value="1"/>
</dbReference>
<dbReference type="CDD" id="cd04179">
    <property type="entry name" value="DPM_DPG-synthase_like"/>
    <property type="match status" value="1"/>
</dbReference>
<dbReference type="EMBL" id="JACQPB010000053">
    <property type="protein sequence ID" value="MBI4210949.1"/>
    <property type="molecule type" value="Genomic_DNA"/>
</dbReference>
<evidence type="ECO:0000259" key="1">
    <source>
        <dbReference type="Pfam" id="PF00535"/>
    </source>
</evidence>
<dbReference type="InterPro" id="IPR029044">
    <property type="entry name" value="Nucleotide-diphossugar_trans"/>
</dbReference>
<name>A0A8T3YS41_9ARCH</name>
<dbReference type="Proteomes" id="UP000732298">
    <property type="component" value="Unassembled WGS sequence"/>
</dbReference>
<dbReference type="Gene3D" id="3.90.550.10">
    <property type="entry name" value="Spore Coat Polysaccharide Biosynthesis Protein SpsA, Chain A"/>
    <property type="match status" value="1"/>
</dbReference>
<protein>
    <submittedName>
        <fullName evidence="2">Glycosyltransferase family 2 protein</fullName>
    </submittedName>
</protein>